<dbReference type="CDD" id="cd09272">
    <property type="entry name" value="RNase_HI_RT_Ty1"/>
    <property type="match status" value="1"/>
</dbReference>
<evidence type="ECO:0000313" key="2">
    <source>
        <dbReference type="Proteomes" id="UP000075243"/>
    </source>
</evidence>
<dbReference type="PANTHER" id="PTHR11439:SF455">
    <property type="entry name" value="RLK (RECEPTOR-LIKE PROTEIN KINASE) 8, PUTATIVE-RELATED"/>
    <property type="match status" value="1"/>
</dbReference>
<dbReference type="AlphaFoldDB" id="A0A151T4F4"/>
<keyword evidence="2" id="KW-1185">Reference proteome</keyword>
<dbReference type="STRING" id="3821.A0A151T4F4"/>
<gene>
    <name evidence="1" type="ORF">KK1_016438</name>
</gene>
<evidence type="ECO:0000313" key="1">
    <source>
        <dbReference type="EMBL" id="KYP61924.1"/>
    </source>
</evidence>
<organism evidence="1 2">
    <name type="scientific">Cajanus cajan</name>
    <name type="common">Pigeon pea</name>
    <name type="synonym">Cajanus indicus</name>
    <dbReference type="NCBI Taxonomy" id="3821"/>
    <lineage>
        <taxon>Eukaryota</taxon>
        <taxon>Viridiplantae</taxon>
        <taxon>Streptophyta</taxon>
        <taxon>Embryophyta</taxon>
        <taxon>Tracheophyta</taxon>
        <taxon>Spermatophyta</taxon>
        <taxon>Magnoliopsida</taxon>
        <taxon>eudicotyledons</taxon>
        <taxon>Gunneridae</taxon>
        <taxon>Pentapetalae</taxon>
        <taxon>rosids</taxon>
        <taxon>fabids</taxon>
        <taxon>Fabales</taxon>
        <taxon>Fabaceae</taxon>
        <taxon>Papilionoideae</taxon>
        <taxon>50 kb inversion clade</taxon>
        <taxon>NPAAA clade</taxon>
        <taxon>indigoferoid/millettioid clade</taxon>
        <taxon>Phaseoleae</taxon>
        <taxon>Cajanus</taxon>
    </lineage>
</organism>
<dbReference type="PANTHER" id="PTHR11439">
    <property type="entry name" value="GAG-POL-RELATED RETROTRANSPOSON"/>
    <property type="match status" value="1"/>
</dbReference>
<name>A0A151T4F4_CAJCA</name>
<proteinExistence type="predicted"/>
<sequence length="86" mass="10070">MAKKQHTVSRSSTKEKFRSFVAIVVEIMWIQSLLTELHAKHTKPPLIWCDNLGAILLTTNLVLHSKSKHFELDLWFCKRKSRSRSH</sequence>
<protein>
    <submittedName>
        <fullName evidence="1">Copia protein</fullName>
    </submittedName>
</protein>
<dbReference type="Gramene" id="C.cajan_15971.t">
    <property type="protein sequence ID" value="C.cajan_15971.t.cds1"/>
    <property type="gene ID" value="C.cajan_15971"/>
</dbReference>
<accession>A0A151T4F4</accession>
<dbReference type="EMBL" id="CM003610">
    <property type="protein sequence ID" value="KYP61924.1"/>
    <property type="molecule type" value="Genomic_DNA"/>
</dbReference>
<reference evidence="1 2" key="1">
    <citation type="journal article" date="2012" name="Nat. Biotechnol.">
        <title>Draft genome sequence of pigeonpea (Cajanus cajan), an orphan legume crop of resource-poor farmers.</title>
        <authorList>
            <person name="Varshney R.K."/>
            <person name="Chen W."/>
            <person name="Li Y."/>
            <person name="Bharti A.K."/>
            <person name="Saxena R.K."/>
            <person name="Schlueter J.A."/>
            <person name="Donoghue M.T."/>
            <person name="Azam S."/>
            <person name="Fan G."/>
            <person name="Whaley A.M."/>
            <person name="Farmer A.D."/>
            <person name="Sheridan J."/>
            <person name="Iwata A."/>
            <person name="Tuteja R."/>
            <person name="Penmetsa R.V."/>
            <person name="Wu W."/>
            <person name="Upadhyaya H.D."/>
            <person name="Yang S.P."/>
            <person name="Shah T."/>
            <person name="Saxena K.B."/>
            <person name="Michael T."/>
            <person name="McCombie W.R."/>
            <person name="Yang B."/>
            <person name="Zhang G."/>
            <person name="Yang H."/>
            <person name="Wang J."/>
            <person name="Spillane C."/>
            <person name="Cook D.R."/>
            <person name="May G.D."/>
            <person name="Xu X."/>
            <person name="Jackson S.A."/>
        </authorList>
    </citation>
    <scope>NUCLEOTIDE SEQUENCE [LARGE SCALE GENOMIC DNA]</scope>
    <source>
        <strain evidence="2">cv. Asha</strain>
    </source>
</reference>
<dbReference type="Proteomes" id="UP000075243">
    <property type="component" value="Chromosome 8"/>
</dbReference>